<dbReference type="SUPFAM" id="SSF46689">
    <property type="entry name" value="Homeodomain-like"/>
    <property type="match status" value="1"/>
</dbReference>
<dbReference type="GO" id="GO:0003700">
    <property type="term" value="F:DNA-binding transcription factor activity"/>
    <property type="evidence" value="ECO:0007669"/>
    <property type="project" value="InterPro"/>
</dbReference>
<keyword evidence="2" id="KW-0238">DNA-binding</keyword>
<dbReference type="InterPro" id="IPR009057">
    <property type="entry name" value="Homeodomain-like_sf"/>
</dbReference>
<dbReference type="PROSITE" id="PS01124">
    <property type="entry name" value="HTH_ARAC_FAMILY_2"/>
    <property type="match status" value="1"/>
</dbReference>
<proteinExistence type="predicted"/>
<sequence length="302" mass="35209">MKKAKQNIPTLSPVIFKKNYIQNNTDELLNDENISEFFIHSFKDDDVLLNLPLPPHKKTVNDFVFVFKGNMTKNLGIESFNLKENDFLLIPKNNITTTEFVSDDLEGFYCHFSDEFVGANSFLRNIHSQPNRQNYLHLSESEASIIKILLTRIVQLYKGRKNNQNDYRIIPFYLSTVFAELFLSLDHQDISSKRNSDLLINFKSLVHQKFKQNLTIKEYALLLHISPNHLNKRVKSETGKTTSEIIKEITVLEAKVFLLQTEMTIKEISSELGFNDESYFSRLFRNETNHSPSNYRKMIDLS</sequence>
<dbReference type="InterPro" id="IPR011051">
    <property type="entry name" value="RmlC_Cupin_sf"/>
</dbReference>
<protein>
    <submittedName>
        <fullName evidence="6">Methylphosphotriester-DNA--protein-cysteine S-methyltransferase</fullName>
        <ecNumber evidence="6">2.1.1.-</ecNumber>
    </submittedName>
</protein>
<keyword evidence="1" id="KW-0805">Transcription regulation</keyword>
<dbReference type="Pfam" id="PF12833">
    <property type="entry name" value="HTH_18"/>
    <property type="match status" value="1"/>
</dbReference>
<evidence type="ECO:0000259" key="4">
    <source>
        <dbReference type="PROSITE" id="PS01124"/>
    </source>
</evidence>
<dbReference type="Proteomes" id="UP000028349">
    <property type="component" value="Unassembled WGS sequence"/>
</dbReference>
<evidence type="ECO:0000313" key="6">
    <source>
        <dbReference type="EMBL" id="VEI00309.1"/>
    </source>
</evidence>
<evidence type="ECO:0000313" key="8">
    <source>
        <dbReference type="Proteomes" id="UP000270036"/>
    </source>
</evidence>
<evidence type="ECO:0000313" key="5">
    <source>
        <dbReference type="EMBL" id="KEY17928.1"/>
    </source>
</evidence>
<dbReference type="GO" id="GO:0008168">
    <property type="term" value="F:methyltransferase activity"/>
    <property type="evidence" value="ECO:0007669"/>
    <property type="project" value="UniProtKB-KW"/>
</dbReference>
<organism evidence="6 8">
    <name type="scientific">Kaistella antarctica</name>
    <dbReference type="NCBI Taxonomy" id="266748"/>
    <lineage>
        <taxon>Bacteria</taxon>
        <taxon>Pseudomonadati</taxon>
        <taxon>Bacteroidota</taxon>
        <taxon>Flavobacteriia</taxon>
        <taxon>Flavobacteriales</taxon>
        <taxon>Weeksellaceae</taxon>
        <taxon>Chryseobacterium group</taxon>
        <taxon>Kaistella</taxon>
    </lineage>
</organism>
<dbReference type="SUPFAM" id="SSF51182">
    <property type="entry name" value="RmlC-like cupins"/>
    <property type="match status" value="1"/>
</dbReference>
<dbReference type="InterPro" id="IPR018060">
    <property type="entry name" value="HTH_AraC"/>
</dbReference>
<keyword evidence="7" id="KW-1185">Reference proteome</keyword>
<keyword evidence="6" id="KW-0489">Methyltransferase</keyword>
<dbReference type="EMBL" id="LR134441">
    <property type="protein sequence ID" value="VEI00309.1"/>
    <property type="molecule type" value="Genomic_DNA"/>
</dbReference>
<dbReference type="Proteomes" id="UP000270036">
    <property type="component" value="Chromosome"/>
</dbReference>
<reference evidence="6 8" key="2">
    <citation type="submission" date="2018-12" db="EMBL/GenBank/DDBJ databases">
        <authorList>
            <consortium name="Pathogen Informatics"/>
        </authorList>
    </citation>
    <scope>NUCLEOTIDE SEQUENCE [LARGE SCALE GENOMIC DNA]</scope>
    <source>
        <strain evidence="6 8">NCTC13489</strain>
    </source>
</reference>
<dbReference type="Gene3D" id="1.10.10.60">
    <property type="entry name" value="Homeodomain-like"/>
    <property type="match status" value="1"/>
</dbReference>
<dbReference type="SMART" id="SM00342">
    <property type="entry name" value="HTH_ARAC"/>
    <property type="match status" value="1"/>
</dbReference>
<evidence type="ECO:0000256" key="3">
    <source>
        <dbReference type="ARBA" id="ARBA00023163"/>
    </source>
</evidence>
<dbReference type="PANTHER" id="PTHR43280">
    <property type="entry name" value="ARAC-FAMILY TRANSCRIPTIONAL REGULATOR"/>
    <property type="match status" value="1"/>
</dbReference>
<evidence type="ECO:0000313" key="7">
    <source>
        <dbReference type="Proteomes" id="UP000028349"/>
    </source>
</evidence>
<reference evidence="5 7" key="1">
    <citation type="submission" date="2014-07" db="EMBL/GenBank/DDBJ databases">
        <authorList>
            <person name="Pisani N.G."/>
            <person name="Newman J.D."/>
        </authorList>
    </citation>
    <scope>NUCLEOTIDE SEQUENCE [LARGE SCALE GENOMIC DNA]</scope>
    <source>
        <strain evidence="5 7">LMG 24720</strain>
    </source>
</reference>
<dbReference type="InterPro" id="IPR020449">
    <property type="entry name" value="Tscrpt_reg_AraC-type_HTH"/>
</dbReference>
<dbReference type="GO" id="GO:0032259">
    <property type="term" value="P:methylation"/>
    <property type="evidence" value="ECO:0007669"/>
    <property type="project" value="UniProtKB-KW"/>
</dbReference>
<feature type="domain" description="HTH araC/xylS-type" evidence="4">
    <location>
        <begin position="200"/>
        <end position="298"/>
    </location>
</feature>
<dbReference type="PRINTS" id="PR00032">
    <property type="entry name" value="HTHARAC"/>
</dbReference>
<evidence type="ECO:0000256" key="2">
    <source>
        <dbReference type="ARBA" id="ARBA00023125"/>
    </source>
</evidence>
<accession>A0A448NSR7</accession>
<evidence type="ECO:0000256" key="1">
    <source>
        <dbReference type="ARBA" id="ARBA00023015"/>
    </source>
</evidence>
<keyword evidence="6" id="KW-0808">Transferase</keyword>
<dbReference type="EMBL" id="JPEP01000002">
    <property type="protein sequence ID" value="KEY17928.1"/>
    <property type="molecule type" value="Genomic_DNA"/>
</dbReference>
<gene>
    <name evidence="6" type="primary">adaA</name>
    <name evidence="5" type="ORF">HY04_05180</name>
    <name evidence="6" type="ORF">NCTC13489_02052</name>
</gene>
<dbReference type="KEGG" id="cant:NCTC13489_02052"/>
<dbReference type="EC" id="2.1.1.-" evidence="6"/>
<name>A0A448NSR7_9FLAO</name>
<keyword evidence="3" id="KW-0804">Transcription</keyword>
<dbReference type="GO" id="GO:0043565">
    <property type="term" value="F:sequence-specific DNA binding"/>
    <property type="evidence" value="ECO:0007669"/>
    <property type="project" value="InterPro"/>
</dbReference>
<dbReference type="STRING" id="266748.HY04_05180"/>
<dbReference type="OrthoDB" id="1096411at2"/>
<dbReference type="RefSeq" id="WP_051803630.1">
    <property type="nucleotide sequence ID" value="NZ_FOIX01000001.1"/>
</dbReference>
<dbReference type="AlphaFoldDB" id="A0A448NSR7"/>
<dbReference type="PANTHER" id="PTHR43280:SF32">
    <property type="entry name" value="TRANSCRIPTIONAL REGULATORY PROTEIN"/>
    <property type="match status" value="1"/>
</dbReference>